<dbReference type="Pfam" id="PF13855">
    <property type="entry name" value="LRR_8"/>
    <property type="match status" value="1"/>
</dbReference>
<dbReference type="InterPro" id="IPR001611">
    <property type="entry name" value="Leu-rich_rpt"/>
</dbReference>
<keyword evidence="15" id="KW-1185">Reference proteome</keyword>
<keyword evidence="10" id="KW-0472">Membrane</keyword>
<dbReference type="Pfam" id="PF13516">
    <property type="entry name" value="LRR_6"/>
    <property type="match status" value="1"/>
</dbReference>
<dbReference type="SUPFAM" id="SSF52058">
    <property type="entry name" value="L domain-like"/>
    <property type="match status" value="1"/>
</dbReference>
<evidence type="ECO:0000256" key="6">
    <source>
        <dbReference type="ARBA" id="ARBA00022729"/>
    </source>
</evidence>
<evidence type="ECO:0000256" key="12">
    <source>
        <dbReference type="ARBA" id="ARBA00023303"/>
    </source>
</evidence>
<evidence type="ECO:0000256" key="5">
    <source>
        <dbReference type="ARBA" id="ARBA00022692"/>
    </source>
</evidence>
<dbReference type="PANTHER" id="PTHR46473:SF23">
    <property type="entry name" value="GH08155P"/>
    <property type="match status" value="1"/>
</dbReference>
<accession>A0A1W0WRF7</accession>
<keyword evidence="2" id="KW-0813">Transport</keyword>
<name>A0A1W0WRF7_HYPEX</name>
<dbReference type="PANTHER" id="PTHR46473">
    <property type="entry name" value="GH08155P"/>
    <property type="match status" value="1"/>
</dbReference>
<keyword evidence="3" id="KW-1003">Cell membrane</keyword>
<dbReference type="InterPro" id="IPR032675">
    <property type="entry name" value="LRR_dom_sf"/>
</dbReference>
<dbReference type="Proteomes" id="UP000192578">
    <property type="component" value="Unassembled WGS sequence"/>
</dbReference>
<keyword evidence="6 13" id="KW-0732">Signal</keyword>
<comment type="subcellular location">
    <subcellularLocation>
        <location evidence="1">Cell membrane</location>
        <topology evidence="1">Single-pass membrane protein</topology>
    </subcellularLocation>
</comment>
<dbReference type="AlphaFoldDB" id="A0A1W0WRF7"/>
<evidence type="ECO:0000256" key="11">
    <source>
        <dbReference type="ARBA" id="ARBA00023157"/>
    </source>
</evidence>
<dbReference type="InterPro" id="IPR003591">
    <property type="entry name" value="Leu-rich_rpt_typical-subtyp"/>
</dbReference>
<feature type="signal peptide" evidence="13">
    <location>
        <begin position="1"/>
        <end position="26"/>
    </location>
</feature>
<comment type="caution">
    <text evidence="14">The sequence shown here is derived from an EMBL/GenBank/DDBJ whole genome shotgun (WGS) entry which is preliminary data.</text>
</comment>
<dbReference type="GO" id="GO:0005886">
    <property type="term" value="C:plasma membrane"/>
    <property type="evidence" value="ECO:0007669"/>
    <property type="project" value="UniProtKB-SubCell"/>
</dbReference>
<keyword evidence="12" id="KW-0407">Ion channel</keyword>
<evidence type="ECO:0000313" key="14">
    <source>
        <dbReference type="EMBL" id="OQV17769.1"/>
    </source>
</evidence>
<evidence type="ECO:0000256" key="13">
    <source>
        <dbReference type="SAM" id="SignalP"/>
    </source>
</evidence>
<feature type="chain" id="PRO_5012664233" evidence="13">
    <location>
        <begin position="27"/>
        <end position="282"/>
    </location>
</feature>
<evidence type="ECO:0000256" key="10">
    <source>
        <dbReference type="ARBA" id="ARBA00023136"/>
    </source>
</evidence>
<evidence type="ECO:0000256" key="2">
    <source>
        <dbReference type="ARBA" id="ARBA00022448"/>
    </source>
</evidence>
<dbReference type="SMART" id="SM00369">
    <property type="entry name" value="LRR_TYP"/>
    <property type="match status" value="5"/>
</dbReference>
<keyword evidence="7" id="KW-0677">Repeat</keyword>
<organism evidence="14 15">
    <name type="scientific">Hypsibius exemplaris</name>
    <name type="common">Freshwater tardigrade</name>
    <dbReference type="NCBI Taxonomy" id="2072580"/>
    <lineage>
        <taxon>Eukaryota</taxon>
        <taxon>Metazoa</taxon>
        <taxon>Ecdysozoa</taxon>
        <taxon>Tardigrada</taxon>
        <taxon>Eutardigrada</taxon>
        <taxon>Parachela</taxon>
        <taxon>Hypsibioidea</taxon>
        <taxon>Hypsibiidae</taxon>
        <taxon>Hypsibius</taxon>
    </lineage>
</organism>
<dbReference type="Gene3D" id="3.80.10.10">
    <property type="entry name" value="Ribonuclease Inhibitor"/>
    <property type="match status" value="1"/>
</dbReference>
<reference evidence="15" key="1">
    <citation type="submission" date="2017-01" db="EMBL/GenBank/DDBJ databases">
        <title>Comparative genomics of anhydrobiosis in the tardigrade Hypsibius dujardini.</title>
        <authorList>
            <person name="Yoshida Y."/>
            <person name="Koutsovoulos G."/>
            <person name="Laetsch D."/>
            <person name="Stevens L."/>
            <person name="Kumar S."/>
            <person name="Horikawa D."/>
            <person name="Ishino K."/>
            <person name="Komine S."/>
            <person name="Tomita M."/>
            <person name="Blaxter M."/>
            <person name="Arakawa K."/>
        </authorList>
    </citation>
    <scope>NUCLEOTIDE SEQUENCE [LARGE SCALE GENOMIC DNA]</scope>
    <source>
        <strain evidence="15">Z151</strain>
    </source>
</reference>
<evidence type="ECO:0000256" key="3">
    <source>
        <dbReference type="ARBA" id="ARBA00022475"/>
    </source>
</evidence>
<evidence type="ECO:0000256" key="8">
    <source>
        <dbReference type="ARBA" id="ARBA00022989"/>
    </source>
</evidence>
<gene>
    <name evidence="14" type="ORF">BV898_08226</name>
</gene>
<evidence type="ECO:0000256" key="1">
    <source>
        <dbReference type="ARBA" id="ARBA00004162"/>
    </source>
</evidence>
<proteinExistence type="predicted"/>
<dbReference type="OrthoDB" id="9229163at2759"/>
<keyword evidence="8" id="KW-1133">Transmembrane helix</keyword>
<dbReference type="EMBL" id="MTYJ01000057">
    <property type="protein sequence ID" value="OQV17769.1"/>
    <property type="molecule type" value="Genomic_DNA"/>
</dbReference>
<protein>
    <submittedName>
        <fullName evidence="14">Uncharacterized protein</fullName>
    </submittedName>
</protein>
<keyword evidence="5" id="KW-0812">Transmembrane</keyword>
<dbReference type="InterPro" id="IPR051432">
    <property type="entry name" value="KCNMA1_auxiliary"/>
</dbReference>
<keyword evidence="11" id="KW-1015">Disulfide bond</keyword>
<keyword evidence="9" id="KW-0406">Ion transport</keyword>
<evidence type="ECO:0000256" key="4">
    <source>
        <dbReference type="ARBA" id="ARBA00022614"/>
    </source>
</evidence>
<evidence type="ECO:0000256" key="7">
    <source>
        <dbReference type="ARBA" id="ARBA00022737"/>
    </source>
</evidence>
<evidence type="ECO:0000256" key="9">
    <source>
        <dbReference type="ARBA" id="ARBA00023065"/>
    </source>
</evidence>
<evidence type="ECO:0000313" key="15">
    <source>
        <dbReference type="Proteomes" id="UP000192578"/>
    </source>
</evidence>
<dbReference type="GO" id="GO:0034220">
    <property type="term" value="P:monoatomic ion transmembrane transport"/>
    <property type="evidence" value="ECO:0007669"/>
    <property type="project" value="UniProtKB-KW"/>
</dbReference>
<sequence length="282" mass="31772">MPGICDMEFLFPAVLYIVSFSSLIQSQQQSQSTCSYSIDQKGRKQVLCEQFRIDLGVSFNFNPNSFDLDTKVLIVTGSPSKPNQFNQTSNFNSTIFEEIHICYAPQWEIIGDDTFRLVSETLLVLNLTHNGLRSVNEGTFRNLSRLTHLHLDNNRIGFLPSSVFGYLTALRVLTLTKNLINNVEPRMGYQLGNLEVLDMSSNPIGSEILGGVEPTISQSFLTLFEDWPSLRILRLSDTGLKSLPWAVIQFRSPLLRELDFSGNQLENIGIGVTSTWTYGIIY</sequence>
<keyword evidence="4" id="KW-0433">Leucine-rich repeat</keyword>